<evidence type="ECO:0000256" key="3">
    <source>
        <dbReference type="ARBA" id="ARBA00022833"/>
    </source>
</evidence>
<comment type="subcellular location">
    <subcellularLocation>
        <location evidence="7">Cytoplasm</location>
    </subcellularLocation>
    <subcellularLocation>
        <location evidence="7">Nucleus</location>
    </subcellularLocation>
</comment>
<feature type="domain" description="MH2" evidence="9">
    <location>
        <begin position="231"/>
        <end position="426"/>
    </location>
</feature>
<evidence type="ECO:0000256" key="6">
    <source>
        <dbReference type="ARBA" id="ARBA00023242"/>
    </source>
</evidence>
<dbReference type="GO" id="GO:0050793">
    <property type="term" value="P:regulation of developmental process"/>
    <property type="evidence" value="ECO:0007669"/>
    <property type="project" value="UniProtKB-ARBA"/>
</dbReference>
<dbReference type="GO" id="GO:0032924">
    <property type="term" value="P:activin receptor signaling pathway"/>
    <property type="evidence" value="ECO:0007669"/>
    <property type="project" value="TreeGrafter"/>
</dbReference>
<keyword evidence="3" id="KW-0862">Zinc</keyword>
<gene>
    <name evidence="10" type="ORF">PMAYCL1PPCAC_23768</name>
</gene>
<dbReference type="GO" id="GO:0071144">
    <property type="term" value="C:heteromeric SMAD protein complex"/>
    <property type="evidence" value="ECO:0007669"/>
    <property type="project" value="TreeGrafter"/>
</dbReference>
<dbReference type="GO" id="GO:0045944">
    <property type="term" value="P:positive regulation of transcription by RNA polymerase II"/>
    <property type="evidence" value="ECO:0007669"/>
    <property type="project" value="TreeGrafter"/>
</dbReference>
<feature type="domain" description="MH1" evidence="8">
    <location>
        <begin position="20"/>
        <end position="144"/>
    </location>
</feature>
<dbReference type="Proteomes" id="UP001328107">
    <property type="component" value="Unassembled WGS sequence"/>
</dbReference>
<dbReference type="GO" id="GO:0000978">
    <property type="term" value="F:RNA polymerase II cis-regulatory region sequence-specific DNA binding"/>
    <property type="evidence" value="ECO:0007669"/>
    <property type="project" value="TreeGrafter"/>
</dbReference>
<organism evidence="10 11">
    <name type="scientific">Pristionchus mayeri</name>
    <dbReference type="NCBI Taxonomy" id="1317129"/>
    <lineage>
        <taxon>Eukaryota</taxon>
        <taxon>Metazoa</taxon>
        <taxon>Ecdysozoa</taxon>
        <taxon>Nematoda</taxon>
        <taxon>Chromadorea</taxon>
        <taxon>Rhabditida</taxon>
        <taxon>Rhabditina</taxon>
        <taxon>Diplogasteromorpha</taxon>
        <taxon>Diplogasteroidea</taxon>
        <taxon>Neodiplogasteridae</taxon>
        <taxon>Pristionchus</taxon>
    </lineage>
</organism>
<evidence type="ECO:0000256" key="2">
    <source>
        <dbReference type="ARBA" id="ARBA00022723"/>
    </source>
</evidence>
<protein>
    <recommendedName>
        <fullName evidence="7">Mothers against decapentaplegic homolog</fullName>
        <shortName evidence="7">MAD homolog</shortName>
        <shortName evidence="7">Mothers against DPP homolog</shortName>
    </recommendedName>
    <alternativeName>
        <fullName evidence="7">SMAD family member</fullName>
    </alternativeName>
</protein>
<reference evidence="11" key="1">
    <citation type="submission" date="2022-10" db="EMBL/GenBank/DDBJ databases">
        <title>Genome assembly of Pristionchus species.</title>
        <authorList>
            <person name="Yoshida K."/>
            <person name="Sommer R.J."/>
        </authorList>
    </citation>
    <scope>NUCLEOTIDE SEQUENCE [LARGE SCALE GENOMIC DNA]</scope>
    <source>
        <strain evidence="11">RS5460</strain>
    </source>
</reference>
<keyword evidence="6 7" id="KW-0539">Nucleus</keyword>
<dbReference type="SUPFAM" id="SSF49879">
    <property type="entry name" value="SMAD/FHA domain"/>
    <property type="match status" value="1"/>
</dbReference>
<evidence type="ECO:0000313" key="10">
    <source>
        <dbReference type="EMBL" id="GMR53573.1"/>
    </source>
</evidence>
<evidence type="ECO:0000256" key="1">
    <source>
        <dbReference type="ARBA" id="ARBA00005545"/>
    </source>
</evidence>
<dbReference type="PROSITE" id="PS51076">
    <property type="entry name" value="MH2"/>
    <property type="match status" value="1"/>
</dbReference>
<dbReference type="GO" id="GO:0005737">
    <property type="term" value="C:cytoplasm"/>
    <property type="evidence" value="ECO:0007669"/>
    <property type="project" value="UniProtKB-SubCell"/>
</dbReference>
<keyword evidence="5 7" id="KW-0804">Transcription</keyword>
<evidence type="ECO:0000259" key="8">
    <source>
        <dbReference type="PROSITE" id="PS51075"/>
    </source>
</evidence>
<accession>A0AAN5CZD5</accession>
<dbReference type="EMBL" id="BTRK01000005">
    <property type="protein sequence ID" value="GMR53573.1"/>
    <property type="molecule type" value="Genomic_DNA"/>
</dbReference>
<dbReference type="Gene3D" id="2.60.200.10">
    <property type="match status" value="1"/>
</dbReference>
<comment type="similarity">
    <text evidence="1 7">Belongs to the dwarfin/SMAD family.</text>
</comment>
<dbReference type="InterPro" id="IPR013019">
    <property type="entry name" value="MAD_homology_MH1"/>
</dbReference>
<dbReference type="Pfam" id="PF03166">
    <property type="entry name" value="MH2"/>
    <property type="match status" value="1"/>
</dbReference>
<dbReference type="PANTHER" id="PTHR13703:SF25">
    <property type="entry name" value="MOTHERS AGAINST DECAPENTAPLEGIC HOMOLOG"/>
    <property type="match status" value="1"/>
</dbReference>
<dbReference type="InterPro" id="IPR003619">
    <property type="entry name" value="MAD_homology1_Dwarfin-type"/>
</dbReference>
<dbReference type="InterPro" id="IPR036578">
    <property type="entry name" value="SMAD_MH1_sf"/>
</dbReference>
<dbReference type="InterPro" id="IPR013790">
    <property type="entry name" value="Dwarfin"/>
</dbReference>
<dbReference type="Gene3D" id="3.90.520.10">
    <property type="entry name" value="SMAD MH1 domain"/>
    <property type="match status" value="1"/>
</dbReference>
<name>A0AAN5CZD5_9BILA</name>
<evidence type="ECO:0000313" key="11">
    <source>
        <dbReference type="Proteomes" id="UP001328107"/>
    </source>
</evidence>
<keyword evidence="2" id="KW-0479">Metal-binding</keyword>
<dbReference type="GO" id="GO:0000981">
    <property type="term" value="F:DNA-binding transcription factor activity, RNA polymerase II-specific"/>
    <property type="evidence" value="ECO:0007669"/>
    <property type="project" value="TreeGrafter"/>
</dbReference>
<proteinExistence type="inferred from homology"/>
<evidence type="ECO:0000256" key="4">
    <source>
        <dbReference type="ARBA" id="ARBA00023015"/>
    </source>
</evidence>
<dbReference type="GO" id="GO:0070411">
    <property type="term" value="F:I-SMAD binding"/>
    <property type="evidence" value="ECO:0007669"/>
    <property type="project" value="TreeGrafter"/>
</dbReference>
<dbReference type="SUPFAM" id="SSF56366">
    <property type="entry name" value="SMAD MH1 domain"/>
    <property type="match status" value="1"/>
</dbReference>
<evidence type="ECO:0000259" key="9">
    <source>
        <dbReference type="PROSITE" id="PS51076"/>
    </source>
</evidence>
<keyword evidence="11" id="KW-1185">Reference proteome</keyword>
<sequence>FCTSSFSQVKMVFFQSNAMKQLKKVLKERGLEDSEGHKFIDKAVKHLSKRCIKSMMMENLSVAVNTKSKTSPCVLVHRCDKNRSNTMDRGNTHLLSCRIFRFGWLQSVNDLKSTPNCSNPYTKRAEIYCINPYHYDPPKATKIRPMTVQRDRFPFPTNGFEEIPEDDYIPNHTLSPDNPLIVRKSERDDEEMGSPESNFSEDVDMEDVTEITEDPKRPGLFTVPFEETSCWLKLSYGEGDKVRTHINEVHGHEYTIDSSTNPSDSERLCVGYFTGMETVRDKKLEEIRRAIGRGVRLYHSGGEVYIECLSDHPIFVQCPAANRRYGMAASSVVRVEPKTTLKIFNYSEFSNELAQAVERGFEPVYSLIKLCSIRVSFVKGWGHEYSRSRLDQTGCWFIANFPAPALWIEKVIQKMGAPPLFCGSVT</sequence>
<dbReference type="GO" id="GO:0030154">
    <property type="term" value="P:cell differentiation"/>
    <property type="evidence" value="ECO:0007669"/>
    <property type="project" value="TreeGrafter"/>
</dbReference>
<dbReference type="InterPro" id="IPR017855">
    <property type="entry name" value="SMAD-like_dom_sf"/>
</dbReference>
<dbReference type="GO" id="GO:0060395">
    <property type="term" value="P:SMAD protein signal transduction"/>
    <property type="evidence" value="ECO:0007669"/>
    <property type="project" value="TreeGrafter"/>
</dbReference>
<dbReference type="GO" id="GO:0009653">
    <property type="term" value="P:anatomical structure morphogenesis"/>
    <property type="evidence" value="ECO:0007669"/>
    <property type="project" value="TreeGrafter"/>
</dbReference>
<dbReference type="SMART" id="SM00523">
    <property type="entry name" value="DWA"/>
    <property type="match status" value="1"/>
</dbReference>
<comment type="caution">
    <text evidence="10">The sequence shown here is derived from an EMBL/GenBank/DDBJ whole genome shotgun (WGS) entry which is preliminary data.</text>
</comment>
<dbReference type="InterPro" id="IPR001132">
    <property type="entry name" value="SMAD_dom_Dwarfin-type"/>
</dbReference>
<dbReference type="GO" id="GO:0051239">
    <property type="term" value="P:regulation of multicellular organismal process"/>
    <property type="evidence" value="ECO:0007669"/>
    <property type="project" value="UniProtKB-ARBA"/>
</dbReference>
<dbReference type="GO" id="GO:0046872">
    <property type="term" value="F:metal ion binding"/>
    <property type="evidence" value="ECO:0007669"/>
    <property type="project" value="UniProtKB-KW"/>
</dbReference>
<dbReference type="PROSITE" id="PS51075">
    <property type="entry name" value="MH1"/>
    <property type="match status" value="1"/>
</dbReference>
<dbReference type="GO" id="GO:0009791">
    <property type="term" value="P:post-embryonic development"/>
    <property type="evidence" value="ECO:0007669"/>
    <property type="project" value="UniProtKB-ARBA"/>
</dbReference>
<keyword evidence="7" id="KW-0963">Cytoplasm</keyword>
<feature type="non-terminal residue" evidence="10">
    <location>
        <position position="1"/>
    </location>
</feature>
<dbReference type="Pfam" id="PF03165">
    <property type="entry name" value="MH1"/>
    <property type="match status" value="1"/>
</dbReference>
<dbReference type="AlphaFoldDB" id="A0AAN5CZD5"/>
<dbReference type="SMART" id="SM00524">
    <property type="entry name" value="DWB"/>
    <property type="match status" value="1"/>
</dbReference>
<evidence type="ECO:0000256" key="5">
    <source>
        <dbReference type="ARBA" id="ARBA00023163"/>
    </source>
</evidence>
<dbReference type="InterPro" id="IPR008984">
    <property type="entry name" value="SMAD_FHA_dom_sf"/>
</dbReference>
<dbReference type="PANTHER" id="PTHR13703">
    <property type="entry name" value="SMAD"/>
    <property type="match status" value="1"/>
</dbReference>
<keyword evidence="4 7" id="KW-0805">Transcription regulation</keyword>
<evidence type="ECO:0000256" key="7">
    <source>
        <dbReference type="RuleBase" id="RU361195"/>
    </source>
</evidence>